<keyword evidence="2" id="KW-0647">Proteasome</keyword>
<dbReference type="SMART" id="SM01385">
    <property type="entry name" value="DSS1_SEM1"/>
    <property type="match status" value="1"/>
</dbReference>
<evidence type="ECO:0000313" key="4">
    <source>
        <dbReference type="EMBL" id="THC91058.1"/>
    </source>
</evidence>
<name>A0A4S3J9W6_9EURO</name>
<dbReference type="PANTHER" id="PTHR16771:SF0">
    <property type="entry name" value="26S PROTEASOME COMPLEX SUBUNIT SEM1"/>
    <property type="match status" value="1"/>
</dbReference>
<feature type="compositionally biased region" description="Acidic residues" evidence="3">
    <location>
        <begin position="25"/>
        <end position="45"/>
    </location>
</feature>
<protein>
    <recommendedName>
        <fullName evidence="2">26S proteasome complex subunit SEM1</fullName>
    </recommendedName>
</protein>
<gene>
    <name evidence="4" type="ORF">EYZ11_009480</name>
</gene>
<dbReference type="GO" id="GO:0008541">
    <property type="term" value="C:proteasome regulatory particle, lid subcomplex"/>
    <property type="evidence" value="ECO:0007669"/>
    <property type="project" value="UniProtKB-UniRule"/>
</dbReference>
<dbReference type="STRING" id="1220188.A0A4S3J9W6"/>
<keyword evidence="5" id="KW-1185">Reference proteome</keyword>
<dbReference type="VEuPathDB" id="FungiDB:EYZ11_009480"/>
<feature type="compositionally biased region" description="Acidic residues" evidence="3">
    <location>
        <begin position="59"/>
        <end position="68"/>
    </location>
</feature>
<dbReference type="GO" id="GO:0043248">
    <property type="term" value="P:proteasome assembly"/>
    <property type="evidence" value="ECO:0007669"/>
    <property type="project" value="UniProtKB-UniRule"/>
</dbReference>
<dbReference type="InterPro" id="IPR007834">
    <property type="entry name" value="DSS1_SEM1"/>
</dbReference>
<dbReference type="GO" id="GO:0006406">
    <property type="term" value="P:mRNA export from nucleus"/>
    <property type="evidence" value="ECO:0007669"/>
    <property type="project" value="UniProtKB-UniRule"/>
</dbReference>
<proteinExistence type="inferred from homology"/>
<dbReference type="GO" id="GO:0000724">
    <property type="term" value="P:double-strand break repair via homologous recombination"/>
    <property type="evidence" value="ECO:0007669"/>
    <property type="project" value="TreeGrafter"/>
</dbReference>
<dbReference type="GO" id="GO:0005634">
    <property type="term" value="C:nucleus"/>
    <property type="evidence" value="ECO:0007669"/>
    <property type="project" value="UniProtKB-SubCell"/>
</dbReference>
<evidence type="ECO:0000256" key="2">
    <source>
        <dbReference type="RuleBase" id="RU369057"/>
    </source>
</evidence>
<keyword evidence="2" id="KW-0539">Nucleus</keyword>
<sequence>MSNSTQTQEKTEPSQQPPQQKPPVLEEDDEFEDFPVEDWPQEETEQASTNGANSHLWEESWDDDDAAEDFSKQLSVSIWNLLGPSPDT</sequence>
<dbReference type="PANTHER" id="PTHR16771">
    <property type="entry name" value="26 PROTEASOME COMPLEX SUBUNIT DSS1"/>
    <property type="match status" value="1"/>
</dbReference>
<feature type="region of interest" description="Disordered" evidence="3">
    <location>
        <begin position="1"/>
        <end position="69"/>
    </location>
</feature>
<reference evidence="4 5" key="1">
    <citation type="submission" date="2019-03" db="EMBL/GenBank/DDBJ databases">
        <title>The genome sequence of a newly discovered highly antifungal drug resistant Aspergillus species, Aspergillus tanneri NIH 1004.</title>
        <authorList>
            <person name="Mounaud S."/>
            <person name="Singh I."/>
            <person name="Joardar V."/>
            <person name="Pakala S."/>
            <person name="Pakala S."/>
            <person name="Venepally P."/>
            <person name="Hoover J."/>
            <person name="Nierman W."/>
            <person name="Chung J."/>
            <person name="Losada L."/>
        </authorList>
    </citation>
    <scope>NUCLEOTIDE SEQUENCE [LARGE SCALE GENOMIC DNA]</scope>
    <source>
        <strain evidence="4 5">NIH1004</strain>
    </source>
</reference>
<evidence type="ECO:0000256" key="3">
    <source>
        <dbReference type="SAM" id="MobiDB-lite"/>
    </source>
</evidence>
<organism evidence="4 5">
    <name type="scientific">Aspergillus tanneri</name>
    <dbReference type="NCBI Taxonomy" id="1220188"/>
    <lineage>
        <taxon>Eukaryota</taxon>
        <taxon>Fungi</taxon>
        <taxon>Dikarya</taxon>
        <taxon>Ascomycota</taxon>
        <taxon>Pezizomycotina</taxon>
        <taxon>Eurotiomycetes</taxon>
        <taxon>Eurotiomycetidae</taxon>
        <taxon>Eurotiales</taxon>
        <taxon>Aspergillaceae</taxon>
        <taxon>Aspergillus</taxon>
        <taxon>Aspergillus subgen. Circumdati</taxon>
    </lineage>
</organism>
<feature type="compositionally biased region" description="Low complexity" evidence="3">
    <location>
        <begin position="1"/>
        <end position="14"/>
    </location>
</feature>
<dbReference type="AlphaFoldDB" id="A0A4S3J9W6"/>
<comment type="caution">
    <text evidence="4">The sequence shown here is derived from an EMBL/GenBank/DDBJ whole genome shotgun (WGS) entry which is preliminary data.</text>
</comment>
<comment type="similarity">
    <text evidence="1 2">Belongs to the DSS1/SEM1 family.</text>
</comment>
<dbReference type="EMBL" id="SOSA01000452">
    <property type="protein sequence ID" value="THC91058.1"/>
    <property type="molecule type" value="Genomic_DNA"/>
</dbReference>
<comment type="subcellular location">
    <subcellularLocation>
        <location evidence="2">Nucleus</location>
    </subcellularLocation>
</comment>
<evidence type="ECO:0000313" key="5">
    <source>
        <dbReference type="Proteomes" id="UP000308092"/>
    </source>
</evidence>
<comment type="function">
    <text evidence="2">Component of the 26S proteasome, a multiprotein complex involved in the ATP-dependent degradation of ubiquitinated proteins.</text>
</comment>
<dbReference type="CDD" id="cd13768">
    <property type="entry name" value="DSS1_Sem1"/>
    <property type="match status" value="1"/>
</dbReference>
<dbReference type="Pfam" id="PF05160">
    <property type="entry name" value="DSS1_SEM1"/>
    <property type="match status" value="1"/>
</dbReference>
<evidence type="ECO:0000256" key="1">
    <source>
        <dbReference type="ARBA" id="ARBA00034491"/>
    </source>
</evidence>
<accession>A0A4S3J9W6</accession>
<dbReference type="Proteomes" id="UP000308092">
    <property type="component" value="Unassembled WGS sequence"/>
</dbReference>